<proteinExistence type="predicted"/>
<dbReference type="EMBL" id="CP016282">
    <property type="protein sequence ID" value="ANP74691.1"/>
    <property type="molecule type" value="Genomic_DNA"/>
</dbReference>
<evidence type="ECO:0000256" key="1">
    <source>
        <dbReference type="SAM" id="Phobius"/>
    </source>
</evidence>
<dbReference type="AlphaFoldDB" id="A0A1B1BQA4"/>
<sequence>MSYGVGDAVPRGRYLRAVIAVCLVVVLLAAALVAAIGSLNRDLYSAGGFVRQYLTALAAHDTDTALALPGAEPTDAELEAAGLPQDLPRTLLRPSVLGSITDIELVSDEPSSAATGIGQKSQHTVVYDFTLDGAKTSMEFTVKRLGTVAGLFSTWGFATSPLAVLQVTVLHDAGFTVNGLTLDTRAHAAADAPATFSNQGAYLAFAPTVYDVSHDSSLLTAPVQSVPVVTSGATDITVDAMPNDTFTEQVQTKLNEYLDECATQQVLQPSSCPFGIEIDDRVTSAPVWSIAEYPEVALTGGDSSFDMPDTIGQAHIVVDVQSLYDGDRTTRDEDVPFSLGISVTIQPDGALAIQLR</sequence>
<keyword evidence="1" id="KW-0472">Membrane</keyword>
<dbReference type="Proteomes" id="UP000092582">
    <property type="component" value="Chromosome 1"/>
</dbReference>
<name>A0A1B1BQA4_9MICO</name>
<protein>
    <submittedName>
        <fullName evidence="2">Uncharacterized protein</fullName>
    </submittedName>
</protein>
<keyword evidence="1" id="KW-0812">Transmembrane</keyword>
<dbReference type="KEGG" id="cart:PA27867_3776"/>
<accession>A0A1B1BQA4</accession>
<feature type="transmembrane region" description="Helical" evidence="1">
    <location>
        <begin position="14"/>
        <end position="36"/>
    </location>
</feature>
<evidence type="ECO:0000313" key="2">
    <source>
        <dbReference type="EMBL" id="ANP74691.1"/>
    </source>
</evidence>
<dbReference type="STRING" id="670052.PA27867_3776"/>
<organism evidence="2 3">
    <name type="scientific">Cryobacterium arcticum</name>
    <dbReference type="NCBI Taxonomy" id="670052"/>
    <lineage>
        <taxon>Bacteria</taxon>
        <taxon>Bacillati</taxon>
        <taxon>Actinomycetota</taxon>
        <taxon>Actinomycetes</taxon>
        <taxon>Micrococcales</taxon>
        <taxon>Microbacteriaceae</taxon>
        <taxon>Cryobacterium</taxon>
    </lineage>
</organism>
<keyword evidence="3" id="KW-1185">Reference proteome</keyword>
<gene>
    <name evidence="2" type="ORF">PA27867_3776</name>
</gene>
<reference evidence="2 3" key="1">
    <citation type="submission" date="2016-06" db="EMBL/GenBank/DDBJ databases">
        <title>Genome sequencing of Cryobacterium arcticum PAMC 27867.</title>
        <authorList>
            <person name="Lee J."/>
            <person name="Kim O.-S."/>
        </authorList>
    </citation>
    <scope>NUCLEOTIDE SEQUENCE [LARGE SCALE GENOMIC DNA]</scope>
    <source>
        <strain evidence="2 3">PAMC 27867</strain>
    </source>
</reference>
<keyword evidence="1" id="KW-1133">Transmembrane helix</keyword>
<evidence type="ECO:0000313" key="3">
    <source>
        <dbReference type="Proteomes" id="UP000092582"/>
    </source>
</evidence>